<comment type="similarity">
    <text evidence="1 2">Belongs to the serpin family.</text>
</comment>
<dbReference type="AlphaFoldDB" id="A0A921Z6J0"/>
<name>A0A921Z6J0_MANSE</name>
<dbReference type="InterPro" id="IPR000215">
    <property type="entry name" value="Serpin_fam"/>
</dbReference>
<proteinExistence type="inferred from homology"/>
<dbReference type="InterPro" id="IPR023796">
    <property type="entry name" value="Serpin_dom"/>
</dbReference>
<dbReference type="GO" id="GO:0005615">
    <property type="term" value="C:extracellular space"/>
    <property type="evidence" value="ECO:0007669"/>
    <property type="project" value="InterPro"/>
</dbReference>
<evidence type="ECO:0000256" key="3">
    <source>
        <dbReference type="SAM" id="SignalP"/>
    </source>
</evidence>
<keyword evidence="6" id="KW-1185">Reference proteome</keyword>
<dbReference type="EMBL" id="JH668422">
    <property type="protein sequence ID" value="KAG6452337.1"/>
    <property type="molecule type" value="Genomic_DNA"/>
</dbReference>
<feature type="chain" id="PRO_5036838177" description="Serpin domain-containing protein" evidence="3">
    <location>
        <begin position="23"/>
        <end position="409"/>
    </location>
</feature>
<reference evidence="5" key="1">
    <citation type="journal article" date="2016" name="Insect Biochem. Mol. Biol.">
        <title>Multifaceted biological insights from a draft genome sequence of the tobacco hornworm moth, Manduca sexta.</title>
        <authorList>
            <person name="Kanost M.R."/>
            <person name="Arrese E.L."/>
            <person name="Cao X."/>
            <person name="Chen Y.R."/>
            <person name="Chellapilla S."/>
            <person name="Goldsmith M.R."/>
            <person name="Grosse-Wilde E."/>
            <person name="Heckel D.G."/>
            <person name="Herndon N."/>
            <person name="Jiang H."/>
            <person name="Papanicolaou A."/>
            <person name="Qu J."/>
            <person name="Soulages J.L."/>
            <person name="Vogel H."/>
            <person name="Walters J."/>
            <person name="Waterhouse R.M."/>
            <person name="Ahn S.J."/>
            <person name="Almeida F.C."/>
            <person name="An C."/>
            <person name="Aqrawi P."/>
            <person name="Bretschneider A."/>
            <person name="Bryant W.B."/>
            <person name="Bucks S."/>
            <person name="Chao H."/>
            <person name="Chevignon G."/>
            <person name="Christen J.M."/>
            <person name="Clarke D.F."/>
            <person name="Dittmer N.T."/>
            <person name="Ferguson L.C.F."/>
            <person name="Garavelou S."/>
            <person name="Gordon K.H.J."/>
            <person name="Gunaratna R.T."/>
            <person name="Han Y."/>
            <person name="Hauser F."/>
            <person name="He Y."/>
            <person name="Heidel-Fischer H."/>
            <person name="Hirsh A."/>
            <person name="Hu Y."/>
            <person name="Jiang H."/>
            <person name="Kalra D."/>
            <person name="Klinner C."/>
            <person name="Konig C."/>
            <person name="Kovar C."/>
            <person name="Kroll A.R."/>
            <person name="Kuwar S.S."/>
            <person name="Lee S.L."/>
            <person name="Lehman R."/>
            <person name="Li K."/>
            <person name="Li Z."/>
            <person name="Liang H."/>
            <person name="Lovelace S."/>
            <person name="Lu Z."/>
            <person name="Mansfield J.H."/>
            <person name="McCulloch K.J."/>
            <person name="Mathew T."/>
            <person name="Morton B."/>
            <person name="Muzny D.M."/>
            <person name="Neunemann D."/>
            <person name="Ongeri F."/>
            <person name="Pauchet Y."/>
            <person name="Pu L.L."/>
            <person name="Pyrousis I."/>
            <person name="Rao X.J."/>
            <person name="Redding A."/>
            <person name="Roesel C."/>
            <person name="Sanchez-Gracia A."/>
            <person name="Schaack S."/>
            <person name="Shukla A."/>
            <person name="Tetreau G."/>
            <person name="Wang Y."/>
            <person name="Xiong G.H."/>
            <person name="Traut W."/>
            <person name="Walsh T.K."/>
            <person name="Worley K.C."/>
            <person name="Wu D."/>
            <person name="Wu W."/>
            <person name="Wu Y.Q."/>
            <person name="Zhang X."/>
            <person name="Zou Z."/>
            <person name="Zucker H."/>
            <person name="Briscoe A.D."/>
            <person name="Burmester T."/>
            <person name="Clem R.J."/>
            <person name="Feyereisen R."/>
            <person name="Grimmelikhuijzen C.J.P."/>
            <person name="Hamodrakas S.J."/>
            <person name="Hansson B.S."/>
            <person name="Huguet E."/>
            <person name="Jermiin L.S."/>
            <person name="Lan Q."/>
            <person name="Lehman H.K."/>
            <person name="Lorenzen M."/>
            <person name="Merzendorfer H."/>
            <person name="Michalopoulos I."/>
            <person name="Morton D.B."/>
            <person name="Muthukrishnan S."/>
            <person name="Oakeshott J.G."/>
            <person name="Palmer W."/>
            <person name="Park Y."/>
            <person name="Passarelli A.L."/>
            <person name="Rozas J."/>
            <person name="Schwartz L.M."/>
            <person name="Smith W."/>
            <person name="Southgate A."/>
            <person name="Vilcinskas A."/>
            <person name="Vogt R."/>
            <person name="Wang P."/>
            <person name="Werren J."/>
            <person name="Yu X.Q."/>
            <person name="Zhou J.J."/>
            <person name="Brown S.J."/>
            <person name="Scherer S.E."/>
            <person name="Richards S."/>
            <person name="Blissard G.W."/>
        </authorList>
    </citation>
    <scope>NUCLEOTIDE SEQUENCE</scope>
</reference>
<keyword evidence="3" id="KW-0732">Signal</keyword>
<evidence type="ECO:0000259" key="4">
    <source>
        <dbReference type="SMART" id="SM00093"/>
    </source>
</evidence>
<feature type="domain" description="Serpin" evidence="4">
    <location>
        <begin position="40"/>
        <end position="406"/>
    </location>
</feature>
<gene>
    <name evidence="5" type="ORF">O3G_MSEX007579</name>
</gene>
<dbReference type="PROSITE" id="PS00284">
    <property type="entry name" value="SERPIN"/>
    <property type="match status" value="1"/>
</dbReference>
<evidence type="ECO:0000313" key="5">
    <source>
        <dbReference type="EMBL" id="KAG6452337.1"/>
    </source>
</evidence>
<feature type="signal peptide" evidence="3">
    <location>
        <begin position="1"/>
        <end position="22"/>
    </location>
</feature>
<evidence type="ECO:0000256" key="2">
    <source>
        <dbReference type="RuleBase" id="RU000411"/>
    </source>
</evidence>
<organism evidence="5 6">
    <name type="scientific">Manduca sexta</name>
    <name type="common">Tobacco hawkmoth</name>
    <name type="synonym">Tobacco hornworm</name>
    <dbReference type="NCBI Taxonomy" id="7130"/>
    <lineage>
        <taxon>Eukaryota</taxon>
        <taxon>Metazoa</taxon>
        <taxon>Ecdysozoa</taxon>
        <taxon>Arthropoda</taxon>
        <taxon>Hexapoda</taxon>
        <taxon>Insecta</taxon>
        <taxon>Pterygota</taxon>
        <taxon>Neoptera</taxon>
        <taxon>Endopterygota</taxon>
        <taxon>Lepidoptera</taxon>
        <taxon>Glossata</taxon>
        <taxon>Ditrysia</taxon>
        <taxon>Bombycoidea</taxon>
        <taxon>Sphingidae</taxon>
        <taxon>Sphinginae</taxon>
        <taxon>Sphingini</taxon>
        <taxon>Manduca</taxon>
    </lineage>
</organism>
<comment type="caution">
    <text evidence="5">The sequence shown here is derived from an EMBL/GenBank/DDBJ whole genome shotgun (WGS) entry which is preliminary data.</text>
</comment>
<accession>A0A921Z6J0</accession>
<dbReference type="GO" id="GO:0004867">
    <property type="term" value="F:serine-type endopeptidase inhibitor activity"/>
    <property type="evidence" value="ECO:0007669"/>
    <property type="project" value="InterPro"/>
</dbReference>
<dbReference type="Proteomes" id="UP000791440">
    <property type="component" value="Unassembled WGS sequence"/>
</dbReference>
<evidence type="ECO:0000256" key="1">
    <source>
        <dbReference type="ARBA" id="ARBA00009500"/>
    </source>
</evidence>
<evidence type="ECO:0000313" key="6">
    <source>
        <dbReference type="Proteomes" id="UP000791440"/>
    </source>
</evidence>
<dbReference type="SMART" id="SM00093">
    <property type="entry name" value="SERPIN"/>
    <property type="match status" value="1"/>
</dbReference>
<dbReference type="InterPro" id="IPR023795">
    <property type="entry name" value="Serpin_CS"/>
</dbReference>
<dbReference type="PANTHER" id="PTHR11461:SF211">
    <property type="entry name" value="GH10112P-RELATED"/>
    <property type="match status" value="1"/>
</dbReference>
<sequence>MVNAILSIILIWNAIQFGLVCSDAKLPTFDSIRNRLALDALKAKSGQNAVVSTLFVKFPLCKLATVAVGEAKQELLSVLGYKSDGSIKTCYTEMKEVFDFLKQADLTLVNKMYVNYTNDIKPDFITNSSLLYGVQVEKVGFNYPSAAQSFINRWIETATYKRIKDVVDKKDIDKNTTMILVNAAHFKLSWEFPFDQRMTVNKKFTQYNKKKITIPMISKVDQFLYGDDEANDLRMLTYYLGAWGTAITYVMPNSAQDLPGFLDKLQKKPDLLAPSKKLMQWTRLKVFLPRLKIKSHVDWTEFLKLLGLKKIFNNASSGLEEILQKNSKTKNIWLSKVKQKVFVEMDEMGVARHDRHLPDQEYMQRIMMGPGINILEFAADRPFYFVISISLGSTSHDVFNGVYYGPELN</sequence>
<dbReference type="Pfam" id="PF00079">
    <property type="entry name" value="Serpin"/>
    <property type="match status" value="1"/>
</dbReference>
<reference evidence="5" key="2">
    <citation type="submission" date="2020-12" db="EMBL/GenBank/DDBJ databases">
        <authorList>
            <person name="Kanost M."/>
        </authorList>
    </citation>
    <scope>NUCLEOTIDE SEQUENCE</scope>
</reference>
<dbReference type="PANTHER" id="PTHR11461">
    <property type="entry name" value="SERINE PROTEASE INHIBITOR, SERPIN"/>
    <property type="match status" value="1"/>
</dbReference>
<protein>
    <recommendedName>
        <fullName evidence="4">Serpin domain-containing protein</fullName>
    </recommendedName>
</protein>